<proteinExistence type="predicted"/>
<dbReference type="Pfam" id="PF13428">
    <property type="entry name" value="TPR_14"/>
    <property type="match status" value="1"/>
</dbReference>
<dbReference type="WBParaSite" id="ASIM_0002090701-mRNA-1">
    <property type="protein sequence ID" value="ASIM_0002090701-mRNA-1"/>
    <property type="gene ID" value="ASIM_0002090701"/>
</dbReference>
<dbReference type="Gene3D" id="1.25.40.10">
    <property type="entry name" value="Tetratricopeptide repeat domain"/>
    <property type="match status" value="1"/>
</dbReference>
<dbReference type="GO" id="GO:0097730">
    <property type="term" value="C:non-motile cilium"/>
    <property type="evidence" value="ECO:0007669"/>
    <property type="project" value="TreeGrafter"/>
</dbReference>
<reference evidence="2" key="1">
    <citation type="submission" date="2017-02" db="UniProtKB">
        <authorList>
            <consortium name="WormBaseParasite"/>
        </authorList>
    </citation>
    <scope>IDENTIFICATION</scope>
</reference>
<dbReference type="GO" id="GO:0097546">
    <property type="term" value="C:ciliary base"/>
    <property type="evidence" value="ECO:0007669"/>
    <property type="project" value="TreeGrafter"/>
</dbReference>
<dbReference type="InterPro" id="IPR011990">
    <property type="entry name" value="TPR-like_helical_dom_sf"/>
</dbReference>
<organism evidence="2">
    <name type="scientific">Anisakis simplex</name>
    <name type="common">Herring worm</name>
    <dbReference type="NCBI Taxonomy" id="6269"/>
    <lineage>
        <taxon>Eukaryota</taxon>
        <taxon>Metazoa</taxon>
        <taxon>Ecdysozoa</taxon>
        <taxon>Nematoda</taxon>
        <taxon>Chromadorea</taxon>
        <taxon>Rhabditida</taxon>
        <taxon>Spirurina</taxon>
        <taxon>Ascaridomorpha</taxon>
        <taxon>Ascaridoidea</taxon>
        <taxon>Anisakidae</taxon>
        <taxon>Anisakis</taxon>
        <taxon>Anisakis simplex complex</taxon>
    </lineage>
</organism>
<accession>A0A0M3KIT7</accession>
<name>A0A0M3KIT7_ANISI</name>
<feature type="region of interest" description="Disordered" evidence="1">
    <location>
        <begin position="64"/>
        <end position="95"/>
    </location>
</feature>
<feature type="compositionally biased region" description="Low complexity" evidence="1">
    <location>
        <begin position="79"/>
        <end position="95"/>
    </location>
</feature>
<dbReference type="GO" id="GO:1905515">
    <property type="term" value="P:non-motile cilium assembly"/>
    <property type="evidence" value="ECO:0007669"/>
    <property type="project" value="TreeGrafter"/>
</dbReference>
<dbReference type="PANTHER" id="PTHR44117:SF1">
    <property type="entry name" value="INTRAFLAGELLAR TRANSPORT PROTEIN 88 HOMOLOG"/>
    <property type="match status" value="1"/>
</dbReference>
<dbReference type="GO" id="GO:0005814">
    <property type="term" value="C:centriole"/>
    <property type="evidence" value="ECO:0007669"/>
    <property type="project" value="TreeGrafter"/>
</dbReference>
<evidence type="ECO:0000313" key="2">
    <source>
        <dbReference type="WBParaSite" id="ASIM_0002090701-mRNA-1"/>
    </source>
</evidence>
<dbReference type="AlphaFoldDB" id="A0A0M3KIT7"/>
<dbReference type="PANTHER" id="PTHR44117">
    <property type="entry name" value="INTRAFLAGELLAR TRANSPORT PROTEIN 88 HOMOLOG"/>
    <property type="match status" value="1"/>
</dbReference>
<protein>
    <submittedName>
        <fullName evidence="2">Intraflagellar transport protein 88 homolog (inferred by orthology to a human protein)</fullName>
    </submittedName>
</protein>
<dbReference type="GO" id="GO:0036064">
    <property type="term" value="C:ciliary basal body"/>
    <property type="evidence" value="ECO:0007669"/>
    <property type="project" value="TreeGrafter"/>
</dbReference>
<dbReference type="SUPFAM" id="SSF48452">
    <property type="entry name" value="TPR-like"/>
    <property type="match status" value="1"/>
</dbReference>
<dbReference type="GO" id="GO:0042073">
    <property type="term" value="P:intraciliary transport"/>
    <property type="evidence" value="ECO:0007669"/>
    <property type="project" value="TreeGrafter"/>
</dbReference>
<evidence type="ECO:0000256" key="1">
    <source>
        <dbReference type="SAM" id="MobiDB-lite"/>
    </source>
</evidence>
<sequence>LMMASCQRRSGNYQKALDLYRQIHRRFPENIECLKFLVRICTDLGMPEAKDFIEKLSKAEKVRQLRMQRENDSGQGKRSATTSAPSAPPATSRLL</sequence>
<dbReference type="GO" id="GO:0019894">
    <property type="term" value="F:kinesin binding"/>
    <property type="evidence" value="ECO:0007669"/>
    <property type="project" value="TreeGrafter"/>
</dbReference>